<accession>A0A0R3WXV0</accession>
<dbReference type="AlphaFoldDB" id="A0A0R3WXV0"/>
<name>A0A0R3WXV0_HYDTA</name>
<evidence type="ECO:0000313" key="4">
    <source>
        <dbReference type="WBParaSite" id="TTAC_0000559001-mRNA-1"/>
    </source>
</evidence>
<organism evidence="4">
    <name type="scientific">Hydatigena taeniaeformis</name>
    <name type="common">Feline tapeworm</name>
    <name type="synonym">Taenia taeniaeformis</name>
    <dbReference type="NCBI Taxonomy" id="6205"/>
    <lineage>
        <taxon>Eukaryota</taxon>
        <taxon>Metazoa</taxon>
        <taxon>Spiralia</taxon>
        <taxon>Lophotrochozoa</taxon>
        <taxon>Platyhelminthes</taxon>
        <taxon>Cestoda</taxon>
        <taxon>Eucestoda</taxon>
        <taxon>Cyclophyllidea</taxon>
        <taxon>Taeniidae</taxon>
        <taxon>Hydatigera</taxon>
    </lineage>
</organism>
<feature type="signal peptide" evidence="1">
    <location>
        <begin position="1"/>
        <end position="27"/>
    </location>
</feature>
<evidence type="ECO:0000313" key="2">
    <source>
        <dbReference type="EMBL" id="VDM27257.1"/>
    </source>
</evidence>
<proteinExistence type="predicted"/>
<sequence length="112" mass="11899">MSLLISFTLRLLLLLLSLVLITQTACAHFLPSSPSTLSALTSSLSTEEVSLLDYRVGAQLATEQASCSPTHFNASLMPLTYAAATVASPLEGIGRGLTATKACTWVWRDLLS</sequence>
<keyword evidence="1" id="KW-0732">Signal</keyword>
<gene>
    <name evidence="2" type="ORF">TTAC_LOCUS5576</name>
</gene>
<protein>
    <submittedName>
        <fullName evidence="4">Secreted protein</fullName>
    </submittedName>
</protein>
<reference evidence="4" key="1">
    <citation type="submission" date="2017-02" db="UniProtKB">
        <authorList>
            <consortium name="WormBaseParasite"/>
        </authorList>
    </citation>
    <scope>IDENTIFICATION</scope>
</reference>
<keyword evidence="3" id="KW-1185">Reference proteome</keyword>
<dbReference type="EMBL" id="UYWX01008057">
    <property type="protein sequence ID" value="VDM27257.1"/>
    <property type="molecule type" value="Genomic_DNA"/>
</dbReference>
<evidence type="ECO:0000313" key="3">
    <source>
        <dbReference type="Proteomes" id="UP000274429"/>
    </source>
</evidence>
<evidence type="ECO:0000256" key="1">
    <source>
        <dbReference type="SAM" id="SignalP"/>
    </source>
</evidence>
<feature type="chain" id="PRO_5043133044" evidence="1">
    <location>
        <begin position="28"/>
        <end position="112"/>
    </location>
</feature>
<reference evidence="2 3" key="2">
    <citation type="submission" date="2018-11" db="EMBL/GenBank/DDBJ databases">
        <authorList>
            <consortium name="Pathogen Informatics"/>
        </authorList>
    </citation>
    <scope>NUCLEOTIDE SEQUENCE [LARGE SCALE GENOMIC DNA]</scope>
</reference>
<dbReference type="Proteomes" id="UP000274429">
    <property type="component" value="Unassembled WGS sequence"/>
</dbReference>
<dbReference type="WBParaSite" id="TTAC_0000559001-mRNA-1">
    <property type="protein sequence ID" value="TTAC_0000559001-mRNA-1"/>
    <property type="gene ID" value="TTAC_0000559001"/>
</dbReference>